<accession>A0ABR6WDB1</accession>
<protein>
    <submittedName>
        <fullName evidence="1">Uncharacterized protein</fullName>
    </submittedName>
</protein>
<name>A0ABR6WDB1_9BACT</name>
<dbReference type="EMBL" id="VFIA01000033">
    <property type="protein sequence ID" value="MBC3793931.1"/>
    <property type="molecule type" value="Genomic_DNA"/>
</dbReference>
<gene>
    <name evidence="1" type="ORF">FH603_4458</name>
</gene>
<evidence type="ECO:0000313" key="2">
    <source>
        <dbReference type="Proteomes" id="UP000700732"/>
    </source>
</evidence>
<evidence type="ECO:0000313" key="1">
    <source>
        <dbReference type="EMBL" id="MBC3793931.1"/>
    </source>
</evidence>
<reference evidence="1 2" key="1">
    <citation type="submission" date="2019-06" db="EMBL/GenBank/DDBJ databases">
        <title>Spirosoma utsteinense sp. nov. isolated from Antarctic ice-free soils.</title>
        <authorList>
            <person name="Tahon G."/>
        </authorList>
    </citation>
    <scope>NUCLEOTIDE SEQUENCE [LARGE SCALE GENOMIC DNA]</scope>
    <source>
        <strain evidence="1 2">LMG 31447</strain>
    </source>
</reference>
<dbReference type="RefSeq" id="WP_186739840.1">
    <property type="nucleotide sequence ID" value="NZ_VFIA01000033.1"/>
</dbReference>
<keyword evidence="2" id="KW-1185">Reference proteome</keyword>
<organism evidence="1 2">
    <name type="scientific">Spirosoma utsteinense</name>
    <dbReference type="NCBI Taxonomy" id="2585773"/>
    <lineage>
        <taxon>Bacteria</taxon>
        <taxon>Pseudomonadati</taxon>
        <taxon>Bacteroidota</taxon>
        <taxon>Cytophagia</taxon>
        <taxon>Cytophagales</taxon>
        <taxon>Cytophagaceae</taxon>
        <taxon>Spirosoma</taxon>
    </lineage>
</organism>
<proteinExistence type="predicted"/>
<dbReference type="Proteomes" id="UP000700732">
    <property type="component" value="Unassembled WGS sequence"/>
</dbReference>
<comment type="caution">
    <text evidence="1">The sequence shown here is derived from an EMBL/GenBank/DDBJ whole genome shotgun (WGS) entry which is preliminary data.</text>
</comment>
<sequence length="119" mass="13510">MIEQTKSLAGSLLSKIIVLEQLSTELDSVGVTIERLDALPYELLDDVLDVLEFAPENPVDEFLMDNEPPAVSTRDDLREYFSTNYRQKSAKELVDELLIIKAAMEQMGDQFDIRAYIPD</sequence>